<proteinExistence type="predicted"/>
<organism evidence="3 4">
    <name type="scientific">Polarella glacialis</name>
    <name type="common">Dinoflagellate</name>
    <dbReference type="NCBI Taxonomy" id="89957"/>
    <lineage>
        <taxon>Eukaryota</taxon>
        <taxon>Sar</taxon>
        <taxon>Alveolata</taxon>
        <taxon>Dinophyceae</taxon>
        <taxon>Suessiales</taxon>
        <taxon>Suessiaceae</taxon>
        <taxon>Polarella</taxon>
    </lineage>
</organism>
<dbReference type="Pfam" id="PF01535">
    <property type="entry name" value="PPR"/>
    <property type="match status" value="1"/>
</dbReference>
<dbReference type="InterPro" id="IPR002885">
    <property type="entry name" value="PPR_rpt"/>
</dbReference>
<dbReference type="PROSITE" id="PS51375">
    <property type="entry name" value="PPR"/>
    <property type="match status" value="1"/>
</dbReference>
<dbReference type="InterPro" id="IPR011990">
    <property type="entry name" value="TPR-like_helical_dom_sf"/>
</dbReference>
<reference evidence="3" key="1">
    <citation type="submission" date="2021-02" db="EMBL/GenBank/DDBJ databases">
        <authorList>
            <person name="Dougan E. K."/>
            <person name="Rhodes N."/>
            <person name="Thang M."/>
            <person name="Chan C."/>
        </authorList>
    </citation>
    <scope>NUCLEOTIDE SEQUENCE</scope>
</reference>
<evidence type="ECO:0000313" key="3">
    <source>
        <dbReference type="EMBL" id="CAE8600878.1"/>
    </source>
</evidence>
<gene>
    <name evidence="3" type="ORF">PGLA1383_LOCUS19181</name>
</gene>
<dbReference type="Pfam" id="PF13812">
    <property type="entry name" value="PPR_3"/>
    <property type="match status" value="1"/>
</dbReference>
<dbReference type="EMBL" id="CAJNNV010012544">
    <property type="protein sequence ID" value="CAE8600878.1"/>
    <property type="molecule type" value="Genomic_DNA"/>
</dbReference>
<accession>A0A813EQX8</accession>
<keyword evidence="1" id="KW-0677">Repeat</keyword>
<feature type="repeat" description="PPR" evidence="2">
    <location>
        <begin position="130"/>
        <end position="164"/>
    </location>
</feature>
<evidence type="ECO:0008006" key="5">
    <source>
        <dbReference type="Google" id="ProtNLM"/>
    </source>
</evidence>
<dbReference type="PANTHER" id="PTHR47936">
    <property type="entry name" value="PPR_LONG DOMAIN-CONTAINING PROTEIN"/>
    <property type="match status" value="1"/>
</dbReference>
<dbReference type="Proteomes" id="UP000654075">
    <property type="component" value="Unassembled WGS sequence"/>
</dbReference>
<evidence type="ECO:0000313" key="4">
    <source>
        <dbReference type="Proteomes" id="UP000654075"/>
    </source>
</evidence>
<keyword evidence="4" id="KW-1185">Reference proteome</keyword>
<dbReference type="Gene3D" id="1.25.40.10">
    <property type="entry name" value="Tetratricopeptide repeat domain"/>
    <property type="match status" value="1"/>
</dbReference>
<dbReference type="NCBIfam" id="TIGR00756">
    <property type="entry name" value="PPR"/>
    <property type="match status" value="2"/>
</dbReference>
<dbReference type="OrthoDB" id="185373at2759"/>
<name>A0A813EQX8_POLGL</name>
<dbReference type="AlphaFoldDB" id="A0A813EQX8"/>
<sequence>MDLPIVTELGGGGGYRWWGGNCPDHHKGASHCVATAAHRCSDITWAGENPAARSRAVDEERRRYTRIIANCGKKGRWPQALATVLEMRRRGVEWDGHVCDTAVLACINSARYDVALEVMGEVEKSGFTLEEQTYNELISACGRAEQWQHSLDLLNKLLMRGIAPQVEAYNCVVRSCQRNKQWVVILKVLLEMEQHSIRHHAAAQDLRKDMSQQLPSEPWQRWEQFRAQSRPQNTELMGCRKQAEGPPQVPGC</sequence>
<dbReference type="PANTHER" id="PTHR47936:SF1">
    <property type="entry name" value="PENTATRICOPEPTIDE REPEAT-CONTAINING PROTEIN GUN1, CHLOROPLASTIC"/>
    <property type="match status" value="1"/>
</dbReference>
<comment type="caution">
    <text evidence="3">The sequence shown here is derived from an EMBL/GenBank/DDBJ whole genome shotgun (WGS) entry which is preliminary data.</text>
</comment>
<evidence type="ECO:0000256" key="1">
    <source>
        <dbReference type="ARBA" id="ARBA00022737"/>
    </source>
</evidence>
<protein>
    <recommendedName>
        <fullName evidence="5">Pentacotripeptide-repeat region of PRORP domain-containing protein</fullName>
    </recommendedName>
</protein>
<evidence type="ECO:0000256" key="2">
    <source>
        <dbReference type="PROSITE-ProRule" id="PRU00708"/>
    </source>
</evidence>